<evidence type="ECO:0000256" key="4">
    <source>
        <dbReference type="ARBA" id="ARBA00022679"/>
    </source>
</evidence>
<dbReference type="GO" id="GO:0032259">
    <property type="term" value="P:methylation"/>
    <property type="evidence" value="ECO:0007669"/>
    <property type="project" value="UniProtKB-KW"/>
</dbReference>
<dbReference type="PANTHER" id="PTHR46111:SF1">
    <property type="entry name" value="RIBOSOMAL RNA SMALL SUBUNIT METHYLTRANSFERASE I"/>
    <property type="match status" value="1"/>
</dbReference>
<dbReference type="InterPro" id="IPR008189">
    <property type="entry name" value="rRNA_ssu_MeTfrase_I"/>
</dbReference>
<organism evidence="8 9">
    <name type="scientific">Raoultibacter timonensis</name>
    <dbReference type="NCBI Taxonomy" id="1907662"/>
    <lineage>
        <taxon>Bacteria</taxon>
        <taxon>Bacillati</taxon>
        <taxon>Actinomycetota</taxon>
        <taxon>Coriobacteriia</taxon>
        <taxon>Eggerthellales</taxon>
        <taxon>Eggerthellaceae</taxon>
        <taxon>Raoultibacter</taxon>
    </lineage>
</organism>
<reference evidence="8 9" key="1">
    <citation type="submission" date="2022-01" db="EMBL/GenBank/DDBJ databases">
        <title>Novel bile acid biosynthetic pathways are enriched in the microbiome of centenarians.</title>
        <authorList>
            <person name="Sato Y."/>
            <person name="Atarashi K."/>
            <person name="Plichta R.D."/>
            <person name="Arai Y."/>
            <person name="Sasajima S."/>
            <person name="Kearney M.S."/>
            <person name="Suda W."/>
            <person name="Takeshita K."/>
            <person name="Sasaki T."/>
            <person name="Okamoto S."/>
            <person name="Skelly N.A."/>
            <person name="Okamura Y."/>
            <person name="Vlamakis H."/>
            <person name="Li Y."/>
            <person name="Tanoue T."/>
            <person name="Takei H."/>
            <person name="Nittono H."/>
            <person name="Narushima S."/>
            <person name="Irie J."/>
            <person name="Itoh H."/>
            <person name="Moriya K."/>
            <person name="Sugiura Y."/>
            <person name="Suematsu M."/>
            <person name="Moritoki N."/>
            <person name="Shibata S."/>
            <person name="Littman R.D."/>
            <person name="Fischbach A.M."/>
            <person name="Uwamino Y."/>
            <person name="Inoue T."/>
            <person name="Honda A."/>
            <person name="Hattori M."/>
            <person name="Murai T."/>
            <person name="Xavier J.R."/>
            <person name="Hirose N."/>
            <person name="Honda K."/>
        </authorList>
    </citation>
    <scope>NUCLEOTIDE SEQUENCE [LARGE SCALE GENOMIC DNA]</scope>
    <source>
        <strain evidence="8 9">CE91-St30</strain>
    </source>
</reference>
<dbReference type="RefSeq" id="WP_244386754.1">
    <property type="nucleotide sequence ID" value="NZ_AP025564.1"/>
</dbReference>
<comment type="catalytic activity">
    <reaction evidence="6">
        <text>cytidine(1402) in 16S rRNA + S-adenosyl-L-methionine = 2'-O-methylcytidine(1402) in 16S rRNA + S-adenosyl-L-homocysteine + H(+)</text>
        <dbReference type="Rhea" id="RHEA:42924"/>
        <dbReference type="Rhea" id="RHEA-COMP:10285"/>
        <dbReference type="Rhea" id="RHEA-COMP:10286"/>
        <dbReference type="ChEBI" id="CHEBI:15378"/>
        <dbReference type="ChEBI" id="CHEBI:57856"/>
        <dbReference type="ChEBI" id="CHEBI:59789"/>
        <dbReference type="ChEBI" id="CHEBI:74495"/>
        <dbReference type="ChEBI" id="CHEBI:82748"/>
        <dbReference type="EC" id="2.1.1.198"/>
    </reaction>
</comment>
<dbReference type="Gene3D" id="3.30.950.10">
    <property type="entry name" value="Methyltransferase, Cobalt-precorrin-4 Transmethylase, Domain 2"/>
    <property type="match status" value="1"/>
</dbReference>
<dbReference type="Gene3D" id="3.40.1010.10">
    <property type="entry name" value="Cobalt-precorrin-4 Transmethylase, Domain 1"/>
    <property type="match status" value="1"/>
</dbReference>
<evidence type="ECO:0000313" key="8">
    <source>
        <dbReference type="EMBL" id="BDE97455.1"/>
    </source>
</evidence>
<gene>
    <name evidence="6 8" type="primary">rsmI</name>
    <name evidence="8" type="ORF">CE91St30_27880</name>
</gene>
<keyword evidence="5 6" id="KW-0949">S-adenosyl-L-methionine</keyword>
<comment type="subcellular location">
    <subcellularLocation>
        <location evidence="6">Cytoplasm</location>
    </subcellularLocation>
</comment>
<evidence type="ECO:0000259" key="7">
    <source>
        <dbReference type="Pfam" id="PF00590"/>
    </source>
</evidence>
<dbReference type="InterPro" id="IPR018063">
    <property type="entry name" value="SAM_MeTrfase_RsmI_CS"/>
</dbReference>
<dbReference type="HAMAP" id="MF_01877">
    <property type="entry name" value="16SrRNA_methyltr_I"/>
    <property type="match status" value="1"/>
</dbReference>
<dbReference type="Pfam" id="PF00590">
    <property type="entry name" value="TP_methylase"/>
    <property type="match status" value="1"/>
</dbReference>
<protein>
    <recommendedName>
        <fullName evidence="6">Ribosomal RNA small subunit methyltransferase I</fullName>
        <ecNumber evidence="6">2.1.1.198</ecNumber>
    </recommendedName>
    <alternativeName>
        <fullName evidence="6">16S rRNA 2'-O-ribose C1402 methyltransferase</fullName>
    </alternativeName>
    <alternativeName>
        <fullName evidence="6">rRNA (cytidine-2'-O-)-methyltransferase RsmI</fullName>
    </alternativeName>
</protein>
<evidence type="ECO:0000256" key="3">
    <source>
        <dbReference type="ARBA" id="ARBA00022603"/>
    </source>
</evidence>
<keyword evidence="9" id="KW-1185">Reference proteome</keyword>
<dbReference type="EMBL" id="AP025564">
    <property type="protein sequence ID" value="BDE97455.1"/>
    <property type="molecule type" value="Genomic_DNA"/>
</dbReference>
<dbReference type="CDD" id="cd11648">
    <property type="entry name" value="RsmI"/>
    <property type="match status" value="1"/>
</dbReference>
<evidence type="ECO:0000313" key="9">
    <source>
        <dbReference type="Proteomes" id="UP001320544"/>
    </source>
</evidence>
<keyword evidence="1 6" id="KW-0963">Cytoplasm</keyword>
<dbReference type="InterPro" id="IPR014777">
    <property type="entry name" value="4pyrrole_Mease_sub1"/>
</dbReference>
<keyword evidence="3 6" id="KW-0489">Methyltransferase</keyword>
<comment type="function">
    <text evidence="6">Catalyzes the 2'-O-methylation of the ribose of cytidine 1402 (C1402) in 16S rRNA.</text>
</comment>
<dbReference type="GO" id="GO:0008168">
    <property type="term" value="F:methyltransferase activity"/>
    <property type="evidence" value="ECO:0007669"/>
    <property type="project" value="UniProtKB-KW"/>
</dbReference>
<evidence type="ECO:0000256" key="2">
    <source>
        <dbReference type="ARBA" id="ARBA00022552"/>
    </source>
</evidence>
<dbReference type="NCBIfam" id="TIGR00096">
    <property type="entry name" value="16S rRNA (cytidine(1402)-2'-O)-methyltransferase"/>
    <property type="match status" value="1"/>
</dbReference>
<dbReference type="PIRSF" id="PIRSF005917">
    <property type="entry name" value="MTase_YraL"/>
    <property type="match status" value="1"/>
</dbReference>
<dbReference type="SUPFAM" id="SSF53790">
    <property type="entry name" value="Tetrapyrrole methylase"/>
    <property type="match status" value="1"/>
</dbReference>
<dbReference type="InterPro" id="IPR035996">
    <property type="entry name" value="4pyrrol_Methylase_sf"/>
</dbReference>
<feature type="domain" description="Tetrapyrrole methylase" evidence="7">
    <location>
        <begin position="6"/>
        <end position="205"/>
    </location>
</feature>
<keyword evidence="4 6" id="KW-0808">Transferase</keyword>
<keyword evidence="2 6" id="KW-0698">rRNA processing</keyword>
<dbReference type="InterPro" id="IPR014776">
    <property type="entry name" value="4pyrrole_Mease_sub2"/>
</dbReference>
<proteinExistence type="inferred from homology"/>
<name>A0ABM7WM21_9ACTN</name>
<comment type="similarity">
    <text evidence="6">Belongs to the methyltransferase superfamily. RsmI family.</text>
</comment>
<dbReference type="InterPro" id="IPR000878">
    <property type="entry name" value="4pyrrol_Mease"/>
</dbReference>
<evidence type="ECO:0000256" key="1">
    <source>
        <dbReference type="ARBA" id="ARBA00022490"/>
    </source>
</evidence>
<dbReference type="PANTHER" id="PTHR46111">
    <property type="entry name" value="RIBOSOMAL RNA SMALL SUBUNIT METHYLTRANSFERASE I"/>
    <property type="match status" value="1"/>
</dbReference>
<evidence type="ECO:0000256" key="5">
    <source>
        <dbReference type="ARBA" id="ARBA00022691"/>
    </source>
</evidence>
<accession>A0ABM7WM21</accession>
<evidence type="ECO:0000256" key="6">
    <source>
        <dbReference type="HAMAP-Rule" id="MF_01877"/>
    </source>
</evidence>
<sequence>MPPIGKLVICPTPLGNLGDMPARALDALREADTVCAEDTRVTGKLLAAFGISKRLERLDEQAISSQADRIVEKVANGYVVVYCSDAGMPGVSDPGLRLVRAAQDAGVPVEVLPGPTAVATAYVASGIDCPRFYFGGFFPRKASERAEALEQLKPLDAALVFYESPKRLASALAAIAQVYPNREVAVCRELTKLHEEVVRDRAGKVASVFAERDREGAIKGEIVMVIGNPSEQEGALDAQQALEAARSRAAELKAEGGHSKKDIAAAIQAEFGIARNEAYAIAIG</sequence>
<dbReference type="Proteomes" id="UP001320544">
    <property type="component" value="Chromosome"/>
</dbReference>
<dbReference type="EC" id="2.1.1.198" evidence="6"/>
<dbReference type="PROSITE" id="PS01296">
    <property type="entry name" value="RSMI"/>
    <property type="match status" value="1"/>
</dbReference>